<keyword evidence="2" id="KW-1185">Reference proteome</keyword>
<accession>A0AA90QU77</accession>
<evidence type="ECO:0000313" key="2">
    <source>
        <dbReference type="Proteomes" id="UP001178888"/>
    </source>
</evidence>
<organism evidence="1 2">
    <name type="scientific">Bacillus salipaludis</name>
    <dbReference type="NCBI Taxonomy" id="2547811"/>
    <lineage>
        <taxon>Bacteria</taxon>
        <taxon>Bacillati</taxon>
        <taxon>Bacillota</taxon>
        <taxon>Bacilli</taxon>
        <taxon>Bacillales</taxon>
        <taxon>Bacillaceae</taxon>
        <taxon>Bacillus</taxon>
    </lineage>
</organism>
<sequence>MGNKLDYDYLVVAAGIQIDWTKVKGLKESIGKNGVCSNLLF</sequence>
<dbReference type="RefSeq" id="WP_308912635.1">
    <property type="nucleotide sequence ID" value="NZ_JAVGVR010000001.1"/>
</dbReference>
<protein>
    <recommendedName>
        <fullName evidence="3">FAD/NAD(P)-binding domain-containing protein</fullName>
    </recommendedName>
</protein>
<dbReference type="Gene3D" id="3.50.50.60">
    <property type="entry name" value="FAD/NAD(P)-binding domain"/>
    <property type="match status" value="2"/>
</dbReference>
<dbReference type="Proteomes" id="UP001178888">
    <property type="component" value="Unassembled WGS sequence"/>
</dbReference>
<reference evidence="1" key="1">
    <citation type="submission" date="2023-08" db="EMBL/GenBank/DDBJ databases">
        <title>Nitrogen cycling bacteria in agricultural field soils.</title>
        <authorList>
            <person name="Jang J."/>
        </authorList>
    </citation>
    <scope>NUCLEOTIDE SEQUENCE</scope>
    <source>
        <strain evidence="1">PS3-36</strain>
    </source>
</reference>
<dbReference type="InterPro" id="IPR036188">
    <property type="entry name" value="FAD/NAD-bd_sf"/>
</dbReference>
<dbReference type="EMBL" id="JAVGVR010000001">
    <property type="protein sequence ID" value="MDQ6594847.1"/>
    <property type="molecule type" value="Genomic_DNA"/>
</dbReference>
<evidence type="ECO:0000313" key="1">
    <source>
        <dbReference type="EMBL" id="MDQ6594847.1"/>
    </source>
</evidence>
<evidence type="ECO:0008006" key="3">
    <source>
        <dbReference type="Google" id="ProtNLM"/>
    </source>
</evidence>
<dbReference type="AlphaFoldDB" id="A0AA90QU77"/>
<name>A0AA90QU77_9BACI</name>
<proteinExistence type="predicted"/>
<gene>
    <name evidence="1" type="ORF">RCG21_00005</name>
</gene>
<comment type="caution">
    <text evidence="1">The sequence shown here is derived from an EMBL/GenBank/DDBJ whole genome shotgun (WGS) entry which is preliminary data.</text>
</comment>